<dbReference type="PANTHER" id="PTHR16798">
    <property type="entry name" value="FANCONI ANEMIA GROUP C PROTEIN FANCC"/>
    <property type="match status" value="1"/>
</dbReference>
<dbReference type="GO" id="GO:0006289">
    <property type="term" value="P:nucleotide-excision repair"/>
    <property type="evidence" value="ECO:0007669"/>
    <property type="project" value="TreeGrafter"/>
</dbReference>
<organism evidence="1">
    <name type="scientific">Phallusia mammillata</name>
    <dbReference type="NCBI Taxonomy" id="59560"/>
    <lineage>
        <taxon>Eukaryota</taxon>
        <taxon>Metazoa</taxon>
        <taxon>Chordata</taxon>
        <taxon>Tunicata</taxon>
        <taxon>Ascidiacea</taxon>
        <taxon>Phlebobranchia</taxon>
        <taxon>Ascidiidae</taxon>
        <taxon>Phallusia</taxon>
    </lineage>
</organism>
<dbReference type="PANTHER" id="PTHR16798:SF0">
    <property type="entry name" value="FANCONI ANEMIA GROUP C PROTEIN"/>
    <property type="match status" value="1"/>
</dbReference>
<dbReference type="GO" id="GO:0036297">
    <property type="term" value="P:interstrand cross-link repair"/>
    <property type="evidence" value="ECO:0007669"/>
    <property type="project" value="InterPro"/>
</dbReference>
<sequence length="353" mass="40062">MPVSENALKQWLHDIQLAWRDDQCVSYITKFQRKQDLLHFIQELKITIQAFASLENAVKSLPSVAQFLGHVAWVPAFFVQKDLATAILECLLMLTVKQPITSIEKRSTNWAWQQISRLLKLPKTVQQAQCEAKDQSIGLILCQEIGFSYQSYLMESKKILFKLSSDYSQPSDLDVSNTYSCTSIITNKLGRATIPLLQTSFVNDVVKLLTCLGENIFIHQQFDEELAFALRNCKQKTSITNQIAIYESFPEMLQEDILEWLSVNGSKLPNVTGTESTKELEKFSWFKCCLLSPNLLLVLMKCIHILVSHPNVQNSAVLKMVDLILFGLEENGIKDLNYIPLPNATAIQPDEVS</sequence>
<gene>
    <name evidence="1" type="primary">LOC100180858</name>
</gene>
<name>A0A6F9DI29_9ASCI</name>
<evidence type="ECO:0000313" key="1">
    <source>
        <dbReference type="EMBL" id="CAB3262615.1"/>
    </source>
</evidence>
<protein>
    <submittedName>
        <fullName evidence="1">Uncharacterized protein LOC100180858</fullName>
    </submittedName>
</protein>
<dbReference type="GO" id="GO:0043240">
    <property type="term" value="C:Fanconi anaemia nuclear complex"/>
    <property type="evidence" value="ECO:0007669"/>
    <property type="project" value="InterPro"/>
</dbReference>
<accession>A0A6F9DI29</accession>
<proteinExistence type="evidence at transcript level"/>
<dbReference type="Pfam" id="PF02106">
    <property type="entry name" value="Fanconi_C"/>
    <property type="match status" value="1"/>
</dbReference>
<dbReference type="GO" id="GO:0034599">
    <property type="term" value="P:cellular response to oxidative stress"/>
    <property type="evidence" value="ECO:0007669"/>
    <property type="project" value="TreeGrafter"/>
</dbReference>
<dbReference type="AlphaFoldDB" id="A0A6F9DI29"/>
<reference evidence="1" key="1">
    <citation type="submission" date="2020-04" db="EMBL/GenBank/DDBJ databases">
        <authorList>
            <person name="Neveu A P."/>
        </authorList>
    </citation>
    <scope>NUCLEOTIDE SEQUENCE</scope>
    <source>
        <tissue evidence="1">Whole embryo</tissue>
    </source>
</reference>
<dbReference type="EMBL" id="LR786754">
    <property type="protein sequence ID" value="CAB3262615.1"/>
    <property type="molecule type" value="mRNA"/>
</dbReference>
<dbReference type="InterPro" id="IPR000686">
    <property type="entry name" value="FANCC"/>
</dbReference>